<comment type="caution">
    <text evidence="3">The sequence shown here is derived from an EMBL/GenBank/DDBJ whole genome shotgun (WGS) entry which is preliminary data.</text>
</comment>
<evidence type="ECO:0000313" key="4">
    <source>
        <dbReference type="Proteomes" id="UP001437256"/>
    </source>
</evidence>
<feature type="compositionally biased region" description="Acidic residues" evidence="1">
    <location>
        <begin position="109"/>
        <end position="121"/>
    </location>
</feature>
<dbReference type="Gene3D" id="1.25.40.990">
    <property type="match status" value="1"/>
</dbReference>
<feature type="compositionally biased region" description="Low complexity" evidence="1">
    <location>
        <begin position="1558"/>
        <end position="1582"/>
    </location>
</feature>
<feature type="compositionally biased region" description="Pro residues" evidence="1">
    <location>
        <begin position="751"/>
        <end position="771"/>
    </location>
</feature>
<feature type="compositionally biased region" description="Polar residues" evidence="1">
    <location>
        <begin position="653"/>
        <end position="675"/>
    </location>
</feature>
<proteinExistence type="predicted"/>
<feature type="domain" description="SAC3/GANP/THP3 conserved" evidence="2">
    <location>
        <begin position="176"/>
        <end position="435"/>
    </location>
</feature>
<feature type="compositionally biased region" description="Basic residues" evidence="1">
    <location>
        <begin position="1504"/>
        <end position="1513"/>
    </location>
</feature>
<feature type="compositionally biased region" description="Low complexity" evidence="1">
    <location>
        <begin position="784"/>
        <end position="795"/>
    </location>
</feature>
<evidence type="ECO:0000313" key="3">
    <source>
        <dbReference type="EMBL" id="KAL0067523.1"/>
    </source>
</evidence>
<evidence type="ECO:0000259" key="2">
    <source>
        <dbReference type="Pfam" id="PF03399"/>
    </source>
</evidence>
<sequence length="1606" mass="175074">MEASSSTSTTHHHISFKSSHRARGGGPHRPISRNKQWVAGQETRTNASADTGADEGRWHRGGRGRGGSSRGGSRRHSPLPPTATNSTWTNPTQGHTQEHEVEHENRHEDDEDEDIHVPEEEPVLDTMEEREAFYKELLKAREVERKRAIAEGKMDDPAVPKRLEDAITIVGTCPDMCPRFERYRRERENNLFEWETIPGTKRVDHSKAVKMYERGAGDKIIPSDLRPPKVLKRTLDYLFHNLLPSNGFSPTFNFIRDRSRAVRNDFTMQHEHGALAIECHERCARFHILALHVERGRDGFSPNLEQQQLMNTLQSLKEFYEDYQNPSSTQTTSPSSKELEMRIYHRLIHIRDQVDRHETIPSYITHNPAYKLTNEFRTQVQKVSTPITKVSKLKVDARAMEIFGELAGTLRESGDGTRGNRVIIYLVACLLESLFGSEAIDDIESLRGGLEHWELIDGGSGAEVVELDDDDQGHEHDEMYEDDEIEEQEEAPTAITATTTSVFNTSNPAVTTELNNSLSSFAPAPGMPSAFSGFQSAPNPFGSGLFGAPAGSGGSVFGSGGSVFGGSAFGQLAQNTAQQLGGSGSGGVPQPTQTQQSVFGAPHVIPQQPTPPPTTTAPSFPSETRPQAQAAPVSTFGFQQTQTQDSFVASAQPTFAHTSQSQPSAPQTNGATGTPTRPPPLFADLNPQAAPFVPSGGASTSVKDPAPPQPPSQNNTFASATTNTNTNFFTKPFSSPSPALFTPPQATSSAPAPPPIHTPPLFAPKQPPPLSQDPRFSALPRIDTSPTTPTTTSAPQPQPQTQPQQPQTPNPQFQEPPPAPRHQPISLPPSTPLGAFPSNPRLDILKGSMATPSKGGNAGGEILSPIQISSPSVSRQTSFQNFSGLSTPIVPHGGFSSRFGSGSGFLGFEVQGSPLSGKGISKEKEKEKVVTAEKQKEKESPVPAPAPSPMGLGLNLGTPAVDLKGKGKAPPSEEAAITFERQSPVVRGAFRRWRAQTKEKVAYQEAVGRSEKYRNKIRGEKGREPTPGKKRPLSRSLGAGMDVDGHEEGEKRKRARKRISYGGHAPRTDEDLAKRLKENQEEHQRRWAPGSFLDVLRDHVDRVAIAASIQPSTSTSIFSGFSASASSRFLSTSTTRPSTSPKILDHWHTWLSLNPESDATAIWMEKKFGMPESGSWVSGAEGVFSISFRPTSATPKQEGHPGLIVFECTPLDGVDDELERKYRILDDCSRLRDLIKTLPRQRYFVPALLVVWWSEGGEEGAPMPESDLSVMLHNLVTSGTLSSTRVFSITASTKDLDSKFSEALSSLSLDTEGRLVKAMTTTGVWRAYDEKVIRGFMTEWIENCGVGGEFNWVLYGRLVQTMVDVLRRIVECVAGLMERPLSDEDRFPTFDTADVDDSQSVYEAAFTWLSSVSGFASGLTEDVVADLQGHQSLGKVFPSTVFLDHLRELAQYEISLVINPDSSTSPSETPFYVRSAALDDSLKGLEKVIRTHQATLSQVYNLTMRRRSPKRRSLSSMDPDGMDGDGRSKRPRLSASASVDSTSRGSSLSPLQNGNGRLSPSLSPEPSEVSDVTTTTNATTSPKVTVAMLRALTKNLKERYAVGGGS</sequence>
<feature type="compositionally biased region" description="Polar residues" evidence="1">
    <location>
        <begin position="617"/>
        <end position="627"/>
    </location>
</feature>
<organism evidence="3 4">
    <name type="scientific">Marasmius tenuissimus</name>
    <dbReference type="NCBI Taxonomy" id="585030"/>
    <lineage>
        <taxon>Eukaryota</taxon>
        <taxon>Fungi</taxon>
        <taxon>Dikarya</taxon>
        <taxon>Basidiomycota</taxon>
        <taxon>Agaricomycotina</taxon>
        <taxon>Agaricomycetes</taxon>
        <taxon>Agaricomycetidae</taxon>
        <taxon>Agaricales</taxon>
        <taxon>Marasmiineae</taxon>
        <taxon>Marasmiaceae</taxon>
        <taxon>Marasmius</taxon>
    </lineage>
</organism>
<gene>
    <name evidence="3" type="primary">SAC3</name>
    <name evidence="3" type="ORF">AAF712_005514</name>
</gene>
<feature type="compositionally biased region" description="Pro residues" evidence="1">
    <location>
        <begin position="796"/>
        <end position="831"/>
    </location>
</feature>
<keyword evidence="4" id="KW-1185">Reference proteome</keyword>
<dbReference type="EMBL" id="JBBXMP010000025">
    <property type="protein sequence ID" value="KAL0067523.1"/>
    <property type="molecule type" value="Genomic_DNA"/>
</dbReference>
<protein>
    <submittedName>
        <fullName evidence="3">Actin cytoskeleton and mitosis protein</fullName>
    </submittedName>
</protein>
<evidence type="ECO:0000256" key="1">
    <source>
        <dbReference type="SAM" id="MobiDB-lite"/>
    </source>
</evidence>
<dbReference type="PANTHER" id="PTHR12436">
    <property type="entry name" value="80 KDA MCM3-ASSOCIATED PROTEIN"/>
    <property type="match status" value="1"/>
</dbReference>
<reference evidence="3 4" key="1">
    <citation type="submission" date="2024-05" db="EMBL/GenBank/DDBJ databases">
        <title>A draft genome resource for the thread blight pathogen Marasmius tenuissimus strain MS-2.</title>
        <authorList>
            <person name="Yulfo-Soto G.E."/>
            <person name="Baruah I.K."/>
            <person name="Amoako-Attah I."/>
            <person name="Bukari Y."/>
            <person name="Meinhardt L.W."/>
            <person name="Bailey B.A."/>
            <person name="Cohen S.P."/>
        </authorList>
    </citation>
    <scope>NUCLEOTIDE SEQUENCE [LARGE SCALE GENOMIC DNA]</scope>
    <source>
        <strain evidence="3 4">MS-2</strain>
    </source>
</reference>
<dbReference type="Pfam" id="PF03399">
    <property type="entry name" value="SAC3_GANP"/>
    <property type="match status" value="1"/>
</dbReference>
<feature type="compositionally biased region" description="Low complexity" evidence="1">
    <location>
        <begin position="714"/>
        <end position="730"/>
    </location>
</feature>
<dbReference type="PANTHER" id="PTHR12436:SF3">
    <property type="entry name" value="GERMINAL-CENTER ASSOCIATED NUCLEAR PROTEIN"/>
    <property type="match status" value="1"/>
</dbReference>
<feature type="region of interest" description="Disordered" evidence="1">
    <location>
        <begin position="602"/>
        <end position="635"/>
    </location>
</feature>
<feature type="compositionally biased region" description="Basic and acidic residues" evidence="1">
    <location>
        <begin position="920"/>
        <end position="940"/>
    </location>
</feature>
<feature type="compositionally biased region" description="Basic and acidic residues" evidence="1">
    <location>
        <begin position="998"/>
        <end position="1027"/>
    </location>
</feature>
<dbReference type="InterPro" id="IPR005062">
    <property type="entry name" value="SAC3/GANP/THP3_conserved"/>
</dbReference>
<feature type="region of interest" description="Disordered" evidence="1">
    <location>
        <begin position="653"/>
        <end position="863"/>
    </location>
</feature>
<name>A0ABR3A1N5_9AGAR</name>
<dbReference type="InterPro" id="IPR045107">
    <property type="entry name" value="SAC3/GANP/THP3"/>
</dbReference>
<accession>A0ABR3A1N5</accession>
<feature type="region of interest" description="Disordered" evidence="1">
    <location>
        <begin position="1"/>
        <end position="121"/>
    </location>
</feature>
<feature type="region of interest" description="Disordered" evidence="1">
    <location>
        <begin position="998"/>
        <end position="1071"/>
    </location>
</feature>
<feature type="region of interest" description="Disordered" evidence="1">
    <location>
        <begin position="1500"/>
        <end position="1582"/>
    </location>
</feature>
<dbReference type="Proteomes" id="UP001437256">
    <property type="component" value="Unassembled WGS sequence"/>
</dbReference>
<feature type="region of interest" description="Disordered" evidence="1">
    <location>
        <begin position="912"/>
        <end position="980"/>
    </location>
</feature>
<feature type="compositionally biased region" description="Polar residues" evidence="1">
    <location>
        <begin position="82"/>
        <end position="95"/>
    </location>
</feature>
<feature type="compositionally biased region" description="Basic and acidic residues" evidence="1">
    <location>
        <begin position="96"/>
        <end position="108"/>
    </location>
</feature>
<feature type="compositionally biased region" description="Polar residues" evidence="1">
    <location>
        <begin position="1535"/>
        <end position="1556"/>
    </location>
</feature>
<feature type="compositionally biased region" description="Basic residues" evidence="1">
    <location>
        <begin position="10"/>
        <end position="23"/>
    </location>
</feature>